<evidence type="ECO:0000313" key="2">
    <source>
        <dbReference type="Proteomes" id="UP000301751"/>
    </source>
</evidence>
<comment type="caution">
    <text evidence="1">The sequence shown here is derived from an EMBL/GenBank/DDBJ whole genome shotgun (WGS) entry which is preliminary data.</text>
</comment>
<dbReference type="Pfam" id="PF09956">
    <property type="entry name" value="Phage_cement_2"/>
    <property type="match status" value="1"/>
</dbReference>
<name>A0A480ARZ8_9BURK</name>
<dbReference type="OrthoDB" id="7360039at2"/>
<reference evidence="2" key="1">
    <citation type="submission" date="2019-03" db="EMBL/GenBank/DDBJ databases">
        <title>Aquabacterium pictum sp.nov., the first bacteriochlorophyll a-containing freshwater bacterium in the genus Aquabacterium of the class Betaproteobacteria.</title>
        <authorList>
            <person name="Hirose S."/>
            <person name="Tank M."/>
            <person name="Hara E."/>
            <person name="Tamaki H."/>
            <person name="Takaichi S."/>
            <person name="Haruta S."/>
            <person name="Hanada S."/>
        </authorList>
    </citation>
    <scope>NUCLEOTIDE SEQUENCE [LARGE SCALE GENOMIC DNA]</scope>
    <source>
        <strain evidence="2">W35</strain>
    </source>
</reference>
<dbReference type="Proteomes" id="UP000301751">
    <property type="component" value="Unassembled WGS sequence"/>
</dbReference>
<evidence type="ECO:0008006" key="3">
    <source>
        <dbReference type="Google" id="ProtNLM"/>
    </source>
</evidence>
<organism evidence="1 2">
    <name type="scientific">Pseudaquabacterium pictum</name>
    <dbReference type="NCBI Taxonomy" id="2315236"/>
    <lineage>
        <taxon>Bacteria</taxon>
        <taxon>Pseudomonadati</taxon>
        <taxon>Pseudomonadota</taxon>
        <taxon>Betaproteobacteria</taxon>
        <taxon>Burkholderiales</taxon>
        <taxon>Sphaerotilaceae</taxon>
        <taxon>Pseudaquabacterium</taxon>
    </lineage>
</organism>
<dbReference type="EMBL" id="BJCL01000009">
    <property type="protein sequence ID" value="GCL64324.1"/>
    <property type="molecule type" value="Genomic_DNA"/>
</dbReference>
<dbReference type="InterPro" id="IPR011231">
    <property type="entry name" value="Phage_VT1-Sakai_H0018"/>
</dbReference>
<protein>
    <recommendedName>
        <fullName evidence="3">DUF2190 domain-containing protein</fullName>
    </recommendedName>
</protein>
<dbReference type="AlphaFoldDB" id="A0A480ARZ8"/>
<keyword evidence="2" id="KW-1185">Reference proteome</keyword>
<gene>
    <name evidence="1" type="ORF">AQPW35_34050</name>
</gene>
<dbReference type="RefSeq" id="WP_137734060.1">
    <property type="nucleotide sequence ID" value="NZ_BJCL01000009.1"/>
</dbReference>
<proteinExistence type="predicted"/>
<accession>A0A480ARZ8</accession>
<evidence type="ECO:0000313" key="1">
    <source>
        <dbReference type="EMBL" id="GCL64324.1"/>
    </source>
</evidence>
<sequence>MSNKQRFESYRAEVAVAAYLIVRYGSADGAATLATAATDALIGAADGLDKAIGELVDVHIGEIGEVRLGGTVTRGAALTANASSKAISTTTTGNRIIGYAEQSGAADDVIRYRVSPGTL</sequence>